<protein>
    <submittedName>
        <fullName evidence="3">Group II intron reverse transcriptase/maturase</fullName>
    </submittedName>
</protein>
<reference evidence="3" key="1">
    <citation type="submission" date="2019-02" db="EMBL/GenBank/DDBJ databases">
        <authorList>
            <person name="Gruber-Vodicka R. H."/>
            <person name="Seah K. B. B."/>
        </authorList>
    </citation>
    <scope>NUCLEOTIDE SEQUENCE</scope>
    <source>
        <strain evidence="3">BECK_M6</strain>
    </source>
</reference>
<dbReference type="InterPro" id="IPR043502">
    <property type="entry name" value="DNA/RNA_pol_sf"/>
</dbReference>
<comment type="similarity">
    <text evidence="1">Belongs to the bacterial reverse transcriptase family.</text>
</comment>
<evidence type="ECO:0000313" key="3">
    <source>
        <dbReference type="EMBL" id="VFK02256.1"/>
    </source>
</evidence>
<keyword evidence="3" id="KW-0548">Nucleotidyltransferase</keyword>
<evidence type="ECO:0000256" key="1">
    <source>
        <dbReference type="ARBA" id="ARBA00034120"/>
    </source>
</evidence>
<keyword evidence="3" id="KW-0695">RNA-directed DNA polymerase</keyword>
<dbReference type="AlphaFoldDB" id="A0A450VBT6"/>
<dbReference type="NCBIfam" id="TIGR04416">
    <property type="entry name" value="group_II_RT_mat"/>
    <property type="match status" value="1"/>
</dbReference>
<evidence type="ECO:0000259" key="2">
    <source>
        <dbReference type="PROSITE" id="PS50878"/>
    </source>
</evidence>
<keyword evidence="3" id="KW-0808">Transferase</keyword>
<gene>
    <name evidence="3" type="ORF">BECKLFY1418A_GA0070994_11852</name>
</gene>
<name>A0A450VBT6_9GAMM</name>
<feature type="domain" description="Reverse transcriptase" evidence="2">
    <location>
        <begin position="97"/>
        <end position="340"/>
    </location>
</feature>
<dbReference type="InterPro" id="IPR000477">
    <property type="entry name" value="RT_dom"/>
</dbReference>
<sequence>MGKAHYRGKDLTEVRSPQRQLALNMVGSDIGKQTSLWGIANKAKACKQHRFQNLYRMLDGEMLLGCWLELNKGAASGVDRMTAAEYGKNLHANIQDLVERLKKKSYRAKLVRRSYIPKENGKERPLGIPALEDKLVQLGCTKILTAIYEQEFIQSSHGYRPGRSARNAVGELAFNLQYRGYKYIVEADIRGFFDNMDHDWLLKMLALRIDDSAFLNLIRKWLKAGILDTDGHVIHPETGTPQGGIISPVLANVYLHYALDLWFERVVKKHSEGKAFICRYADDFVCGFRHEEDAVKFYEELPKRLGEFSLAVAPEKTQIMRFSRFHPSMKRRFTFLGFELYWWKDRKGILRVKRRTARKKLQGACRRIKEWVKENRHLPVRDFIDGLNRRLLGHYNYYGVMWNGKSLSTYFRWAIITAFKWRNRRGGKRKSFTWENFYKGIKRLGVAIPRIVEGKGQHVVYA</sequence>
<dbReference type="PANTHER" id="PTHR34047">
    <property type="entry name" value="NUCLEAR INTRON MATURASE 1, MITOCHONDRIAL-RELATED"/>
    <property type="match status" value="1"/>
</dbReference>
<dbReference type="InterPro" id="IPR030931">
    <property type="entry name" value="Group_II_RT_mat"/>
</dbReference>
<dbReference type="PANTHER" id="PTHR34047:SF8">
    <property type="entry name" value="PROTEIN YKFC"/>
    <property type="match status" value="1"/>
</dbReference>
<dbReference type="GO" id="GO:0003964">
    <property type="term" value="F:RNA-directed DNA polymerase activity"/>
    <property type="evidence" value="ECO:0007669"/>
    <property type="project" value="UniProtKB-KW"/>
</dbReference>
<dbReference type="Pfam" id="PF00078">
    <property type="entry name" value="RVT_1"/>
    <property type="match status" value="1"/>
</dbReference>
<accession>A0A450VBT6</accession>
<dbReference type="InterPro" id="IPR051083">
    <property type="entry name" value="GrpII_Intron_Splice-Mob/Def"/>
</dbReference>
<dbReference type="CDD" id="cd01651">
    <property type="entry name" value="RT_G2_intron"/>
    <property type="match status" value="1"/>
</dbReference>
<organism evidence="3">
    <name type="scientific">Candidatus Kentrum sp. LFY</name>
    <dbReference type="NCBI Taxonomy" id="2126342"/>
    <lineage>
        <taxon>Bacteria</taxon>
        <taxon>Pseudomonadati</taxon>
        <taxon>Pseudomonadota</taxon>
        <taxon>Gammaproteobacteria</taxon>
        <taxon>Candidatus Kentrum</taxon>
    </lineage>
</organism>
<dbReference type="SUPFAM" id="SSF56672">
    <property type="entry name" value="DNA/RNA polymerases"/>
    <property type="match status" value="1"/>
</dbReference>
<dbReference type="PROSITE" id="PS50878">
    <property type="entry name" value="RT_POL"/>
    <property type="match status" value="1"/>
</dbReference>
<dbReference type="EMBL" id="CAADFH010000185">
    <property type="protein sequence ID" value="VFK02256.1"/>
    <property type="molecule type" value="Genomic_DNA"/>
</dbReference>
<proteinExistence type="inferred from homology"/>